<dbReference type="Gene3D" id="1.10.10.10">
    <property type="entry name" value="Winged helix-like DNA-binding domain superfamily/Winged helix DNA-binding domain"/>
    <property type="match status" value="1"/>
</dbReference>
<reference evidence="6 7" key="1">
    <citation type="submission" date="2020-08" db="EMBL/GenBank/DDBJ databases">
        <title>Genomic Encyclopedia of Archaeal and Bacterial Type Strains, Phase II (KMG-II): from individual species to whole genera.</title>
        <authorList>
            <person name="Goeker M."/>
        </authorList>
    </citation>
    <scope>NUCLEOTIDE SEQUENCE [LARGE SCALE GENOMIC DNA]</scope>
    <source>
        <strain evidence="6 7">DSM 43850</strain>
    </source>
</reference>
<dbReference type="InterPro" id="IPR000847">
    <property type="entry name" value="LysR_HTH_N"/>
</dbReference>
<dbReference type="PANTHER" id="PTHR30419">
    <property type="entry name" value="HTH-TYPE TRANSCRIPTIONAL REGULATOR YBHD"/>
    <property type="match status" value="1"/>
</dbReference>
<dbReference type="InterPro" id="IPR050950">
    <property type="entry name" value="HTH-type_LysR_regulators"/>
</dbReference>
<sequence>MELRQLEYFVAVAEECHFTRAAQRLHVAQSGLSASIRTLERELGATLFLRSTRQVELTEAGRALLVEARRALTNVAAARDAVAAVQGLLRGRLAVGTIQCLCTVDLPFVLAQFSAAHPGVQMQLRHSESADLIEQVRTGRLDVAFVSRPARCPDDVMMTPLAAVPMALTCGPEHPFALRSEVALEELSGLSFVDYNPGWGTRDTVDRVLAAAGVDRHVALEVNDVHSLLDLVACGLGVALVPEHFAHKQTEARFVPLAGAVPCWETVIVTPASHSAAASVLLRMVSRESARETTALPSASCPGTARG</sequence>
<dbReference type="SUPFAM" id="SSF46785">
    <property type="entry name" value="Winged helix' DNA-binding domain"/>
    <property type="match status" value="1"/>
</dbReference>
<evidence type="ECO:0000259" key="5">
    <source>
        <dbReference type="PROSITE" id="PS50931"/>
    </source>
</evidence>
<dbReference type="InterPro" id="IPR036390">
    <property type="entry name" value="WH_DNA-bd_sf"/>
</dbReference>
<keyword evidence="7" id="KW-1185">Reference proteome</keyword>
<dbReference type="GO" id="GO:0003677">
    <property type="term" value="F:DNA binding"/>
    <property type="evidence" value="ECO:0007669"/>
    <property type="project" value="UniProtKB-KW"/>
</dbReference>
<evidence type="ECO:0000256" key="2">
    <source>
        <dbReference type="ARBA" id="ARBA00023015"/>
    </source>
</evidence>
<comment type="caution">
    <text evidence="6">The sequence shown here is derived from an EMBL/GenBank/DDBJ whole genome shotgun (WGS) entry which is preliminary data.</text>
</comment>
<dbReference type="EMBL" id="JACJID010000005">
    <property type="protein sequence ID" value="MBA8929666.1"/>
    <property type="molecule type" value="Genomic_DNA"/>
</dbReference>
<keyword evidence="2" id="KW-0805">Transcription regulation</keyword>
<keyword evidence="4" id="KW-0804">Transcription</keyword>
<evidence type="ECO:0000313" key="7">
    <source>
        <dbReference type="Proteomes" id="UP000517916"/>
    </source>
</evidence>
<evidence type="ECO:0000313" key="6">
    <source>
        <dbReference type="EMBL" id="MBA8929666.1"/>
    </source>
</evidence>
<name>A0ABR6BRX4_9PSEU</name>
<dbReference type="PANTHER" id="PTHR30419:SF31">
    <property type="entry name" value="BLR3139 PROTEIN"/>
    <property type="match status" value="1"/>
</dbReference>
<keyword evidence="3 6" id="KW-0238">DNA-binding</keyword>
<gene>
    <name evidence="6" type="ORF">BC739_006884</name>
</gene>
<dbReference type="Gene3D" id="3.40.190.290">
    <property type="match status" value="1"/>
</dbReference>
<feature type="domain" description="HTH lysR-type" evidence="5">
    <location>
        <begin position="1"/>
        <end position="58"/>
    </location>
</feature>
<accession>A0ABR6BRX4</accession>
<dbReference type="PRINTS" id="PR00039">
    <property type="entry name" value="HTHLYSR"/>
</dbReference>
<dbReference type="RefSeq" id="WP_182839508.1">
    <property type="nucleotide sequence ID" value="NZ_BAAABQ010000089.1"/>
</dbReference>
<organism evidence="6 7">
    <name type="scientific">Kutzneria viridogrisea</name>
    <dbReference type="NCBI Taxonomy" id="47990"/>
    <lineage>
        <taxon>Bacteria</taxon>
        <taxon>Bacillati</taxon>
        <taxon>Actinomycetota</taxon>
        <taxon>Actinomycetes</taxon>
        <taxon>Pseudonocardiales</taxon>
        <taxon>Pseudonocardiaceae</taxon>
        <taxon>Kutzneria</taxon>
    </lineage>
</organism>
<dbReference type="InterPro" id="IPR005119">
    <property type="entry name" value="LysR_subst-bd"/>
</dbReference>
<dbReference type="SUPFAM" id="SSF53850">
    <property type="entry name" value="Periplasmic binding protein-like II"/>
    <property type="match status" value="1"/>
</dbReference>
<evidence type="ECO:0000256" key="4">
    <source>
        <dbReference type="ARBA" id="ARBA00023163"/>
    </source>
</evidence>
<evidence type="ECO:0000256" key="3">
    <source>
        <dbReference type="ARBA" id="ARBA00023125"/>
    </source>
</evidence>
<evidence type="ECO:0000256" key="1">
    <source>
        <dbReference type="ARBA" id="ARBA00009437"/>
    </source>
</evidence>
<protein>
    <submittedName>
        <fullName evidence="6">DNA-binding transcriptional LysR family regulator</fullName>
    </submittedName>
</protein>
<dbReference type="CDD" id="cd08436">
    <property type="entry name" value="PBP2_LTTR_like_3"/>
    <property type="match status" value="1"/>
</dbReference>
<dbReference type="InterPro" id="IPR036388">
    <property type="entry name" value="WH-like_DNA-bd_sf"/>
</dbReference>
<dbReference type="Pfam" id="PF03466">
    <property type="entry name" value="LysR_substrate"/>
    <property type="match status" value="1"/>
</dbReference>
<comment type="similarity">
    <text evidence="1">Belongs to the LysR transcriptional regulatory family.</text>
</comment>
<dbReference type="Proteomes" id="UP000517916">
    <property type="component" value="Unassembled WGS sequence"/>
</dbReference>
<dbReference type="PROSITE" id="PS50931">
    <property type="entry name" value="HTH_LYSR"/>
    <property type="match status" value="1"/>
</dbReference>
<proteinExistence type="inferred from homology"/>
<dbReference type="Pfam" id="PF00126">
    <property type="entry name" value="HTH_1"/>
    <property type="match status" value="1"/>
</dbReference>